<dbReference type="EMBL" id="ASPP01027189">
    <property type="protein sequence ID" value="ETO06382.1"/>
    <property type="molecule type" value="Genomic_DNA"/>
</dbReference>
<comment type="caution">
    <text evidence="3">The sequence shown here is derived from an EMBL/GenBank/DDBJ whole genome shotgun (WGS) entry which is preliminary data.</text>
</comment>
<feature type="compositionally biased region" description="Basic and acidic residues" evidence="2">
    <location>
        <begin position="90"/>
        <end position="113"/>
    </location>
</feature>
<feature type="region of interest" description="Disordered" evidence="2">
    <location>
        <begin position="90"/>
        <end position="191"/>
    </location>
</feature>
<keyword evidence="4" id="KW-1185">Reference proteome</keyword>
<feature type="non-terminal residue" evidence="3">
    <location>
        <position position="1"/>
    </location>
</feature>
<protein>
    <submittedName>
        <fullName evidence="3">Uncharacterized protein</fullName>
    </submittedName>
</protein>
<evidence type="ECO:0000256" key="2">
    <source>
        <dbReference type="SAM" id="MobiDB-lite"/>
    </source>
</evidence>
<dbReference type="AlphaFoldDB" id="X6LZ30"/>
<reference evidence="3 4" key="1">
    <citation type="journal article" date="2013" name="Curr. Biol.">
        <title>The Genome of the Foraminiferan Reticulomyxa filosa.</title>
        <authorList>
            <person name="Glockner G."/>
            <person name="Hulsmann N."/>
            <person name="Schleicher M."/>
            <person name="Noegel A.A."/>
            <person name="Eichinger L."/>
            <person name="Gallinger C."/>
            <person name="Pawlowski J."/>
            <person name="Sierra R."/>
            <person name="Euteneuer U."/>
            <person name="Pillet L."/>
            <person name="Moustafa A."/>
            <person name="Platzer M."/>
            <person name="Groth M."/>
            <person name="Szafranski K."/>
            <person name="Schliwa M."/>
        </authorList>
    </citation>
    <scope>NUCLEOTIDE SEQUENCE [LARGE SCALE GENOMIC DNA]</scope>
</reference>
<keyword evidence="1" id="KW-0175">Coiled coil</keyword>
<feature type="coiled-coil region" evidence="1">
    <location>
        <begin position="3"/>
        <end position="80"/>
    </location>
</feature>
<proteinExistence type="predicted"/>
<evidence type="ECO:0000313" key="3">
    <source>
        <dbReference type="EMBL" id="ETO06382.1"/>
    </source>
</evidence>
<evidence type="ECO:0000313" key="4">
    <source>
        <dbReference type="Proteomes" id="UP000023152"/>
    </source>
</evidence>
<accession>X6LZ30</accession>
<dbReference type="Proteomes" id="UP000023152">
    <property type="component" value="Unassembled WGS sequence"/>
</dbReference>
<name>X6LZ30_RETFI</name>
<gene>
    <name evidence="3" type="ORF">RFI_31014</name>
</gene>
<evidence type="ECO:0000256" key="1">
    <source>
        <dbReference type="SAM" id="Coils"/>
    </source>
</evidence>
<organism evidence="3 4">
    <name type="scientific">Reticulomyxa filosa</name>
    <dbReference type="NCBI Taxonomy" id="46433"/>
    <lineage>
        <taxon>Eukaryota</taxon>
        <taxon>Sar</taxon>
        <taxon>Rhizaria</taxon>
        <taxon>Retaria</taxon>
        <taxon>Foraminifera</taxon>
        <taxon>Monothalamids</taxon>
        <taxon>Reticulomyxidae</taxon>
        <taxon>Reticulomyxa</taxon>
    </lineage>
</organism>
<feature type="compositionally biased region" description="Polar residues" evidence="2">
    <location>
        <begin position="152"/>
        <end position="162"/>
    </location>
</feature>
<sequence>EETRQLKLENNKKNEDISKLLNDNSILKEQLLKQQREIDYSNSHQCKKKKKIQQILLVELENLKREITLKNEEIKKIQTEIQTKDKIILEKDNTVKRIQSDNDASKKGKDETKPNAAPQTKQRQNVQKKAKKKSSLFPASWDSDNEPKTNNKKSSLFSASWDSDNEPKTNNKKKRDVTDSPPSTGWGSGLF</sequence>